<name>A0A8X6W507_TRICX</name>
<proteinExistence type="predicted"/>
<dbReference type="Proteomes" id="UP000887159">
    <property type="component" value="Unassembled WGS sequence"/>
</dbReference>
<sequence>MYLKVRSLKAYYDLKKEKKERELMTNQQESCSLDCNPGVESHTLDSTESGSLIDPMQNPVIKELDNDNEESFNSTRHSKVSSSCEKFSSEKHILKYRKINKLTDIIHDELSSTNGLLENLALDKVNLMKSDMEFALKFTECERIRSLNTLIRKAIMRCRTLAISHLDDILRSVKSHSSTMDSEKRDSIAKCMRLNFDSRNFIGSLMLLMYKNKEHLDTYSTKLDEEKSLRMGPKKGKKGKKKNVTLLEARKDLVTQSDHDIATTLTTLINSSEKFLLPMLHEQGLLCENLPVKTYSCEDTPESIRNHMAILEEMLSDSNDLLNFFMHVYPISIRFCLKPWSGRRIASMCATN</sequence>
<keyword evidence="2" id="KW-1185">Reference proteome</keyword>
<accession>A0A8X6W507</accession>
<dbReference type="EMBL" id="BMAU01021384">
    <property type="protein sequence ID" value="GFY28417.1"/>
    <property type="molecule type" value="Genomic_DNA"/>
</dbReference>
<comment type="caution">
    <text evidence="1">The sequence shown here is derived from an EMBL/GenBank/DDBJ whole genome shotgun (WGS) entry which is preliminary data.</text>
</comment>
<protein>
    <submittedName>
        <fullName evidence="1">Uncharacterized protein</fullName>
    </submittedName>
</protein>
<reference evidence="1" key="1">
    <citation type="submission" date="2020-08" db="EMBL/GenBank/DDBJ databases">
        <title>Multicomponent nature underlies the extraordinary mechanical properties of spider dragline silk.</title>
        <authorList>
            <person name="Kono N."/>
            <person name="Nakamura H."/>
            <person name="Mori M."/>
            <person name="Yoshida Y."/>
            <person name="Ohtoshi R."/>
            <person name="Malay A.D."/>
            <person name="Moran D.A.P."/>
            <person name="Tomita M."/>
            <person name="Numata K."/>
            <person name="Arakawa K."/>
        </authorList>
    </citation>
    <scope>NUCLEOTIDE SEQUENCE</scope>
</reference>
<dbReference type="AlphaFoldDB" id="A0A8X6W507"/>
<organism evidence="1 2">
    <name type="scientific">Trichonephila clavipes</name>
    <name type="common">Golden silk orbweaver</name>
    <name type="synonym">Nephila clavipes</name>
    <dbReference type="NCBI Taxonomy" id="2585209"/>
    <lineage>
        <taxon>Eukaryota</taxon>
        <taxon>Metazoa</taxon>
        <taxon>Ecdysozoa</taxon>
        <taxon>Arthropoda</taxon>
        <taxon>Chelicerata</taxon>
        <taxon>Arachnida</taxon>
        <taxon>Araneae</taxon>
        <taxon>Araneomorphae</taxon>
        <taxon>Entelegynae</taxon>
        <taxon>Araneoidea</taxon>
        <taxon>Nephilidae</taxon>
        <taxon>Trichonephila</taxon>
    </lineage>
</organism>
<evidence type="ECO:0000313" key="2">
    <source>
        <dbReference type="Proteomes" id="UP000887159"/>
    </source>
</evidence>
<evidence type="ECO:0000313" key="1">
    <source>
        <dbReference type="EMBL" id="GFY28417.1"/>
    </source>
</evidence>
<gene>
    <name evidence="1" type="ORF">TNCV_1970721</name>
</gene>